<dbReference type="Proteomes" id="UP000625804">
    <property type="component" value="Unassembled WGS sequence"/>
</dbReference>
<dbReference type="Gene3D" id="1.20.1500.10">
    <property type="entry name" value="YheA/YmcA-like"/>
    <property type="match status" value="1"/>
</dbReference>
<comment type="caution">
    <text evidence="1">The sequence shown here is derived from an EMBL/GenBank/DDBJ whole genome shotgun (WGS) entry which is preliminary data.</text>
</comment>
<dbReference type="InterPro" id="IPR052767">
    <property type="entry name" value="Bact_com_dev_regulator"/>
</dbReference>
<dbReference type="InterPro" id="IPR023378">
    <property type="entry name" value="YheA/YmcA-like_dom_sf"/>
</dbReference>
<dbReference type="AlphaFoldDB" id="A0A8J8KAF6"/>
<dbReference type="RefSeq" id="WP_173729941.1">
    <property type="nucleotide sequence ID" value="NZ_JABTTE010000002.1"/>
</dbReference>
<dbReference type="SUPFAM" id="SSF158622">
    <property type="entry name" value="YheA/YmcA-like"/>
    <property type="match status" value="1"/>
</dbReference>
<evidence type="ECO:0000313" key="2">
    <source>
        <dbReference type="Proteomes" id="UP000625804"/>
    </source>
</evidence>
<dbReference type="PANTHER" id="PTHR38448">
    <property type="entry name" value="REGULATORY PROTEIN YLBF-RELATED"/>
    <property type="match status" value="1"/>
</dbReference>
<dbReference type="PANTHER" id="PTHR38448:SF2">
    <property type="entry name" value="REGULATORY PROTEIN YLBF"/>
    <property type="match status" value="1"/>
</dbReference>
<name>A0A8J8KAF6_9BACI</name>
<sequence>MLVTEERVNILNVADELSMMILQSDVVEEYYQRLYKLRNDEKAIRLIKKFVKQKEKYEEVHRFGKYHPDYFKVIKETRELKRQVDLLESVYEFKKAENALQSLLDEISVLIGHAVSPHIKVPTGNPYFESSSGCGGCSGNHGCSS</sequence>
<proteinExistence type="predicted"/>
<dbReference type="EMBL" id="JABTTE010000002">
    <property type="protein sequence ID" value="NSL50754.1"/>
    <property type="molecule type" value="Genomic_DNA"/>
</dbReference>
<dbReference type="Pfam" id="PF06133">
    <property type="entry name" value="Com_YlbF"/>
    <property type="match status" value="1"/>
</dbReference>
<organism evidence="1 2">
    <name type="scientific">Calidifontibacillus erzurumensis</name>
    <dbReference type="NCBI Taxonomy" id="2741433"/>
    <lineage>
        <taxon>Bacteria</taxon>
        <taxon>Bacillati</taxon>
        <taxon>Bacillota</taxon>
        <taxon>Bacilli</taxon>
        <taxon>Bacillales</taxon>
        <taxon>Bacillaceae</taxon>
        <taxon>Calidifontibacillus/Schinkia group</taxon>
        <taxon>Calidifontibacillus</taxon>
    </lineage>
</organism>
<gene>
    <name evidence="1" type="ORF">HR057_03125</name>
</gene>
<protein>
    <submittedName>
        <fullName evidence="1">YlbF family regulator</fullName>
    </submittedName>
</protein>
<accession>A0A8J8KAF6</accession>
<evidence type="ECO:0000313" key="1">
    <source>
        <dbReference type="EMBL" id="NSL50754.1"/>
    </source>
</evidence>
<reference evidence="1" key="1">
    <citation type="submission" date="2020-06" db="EMBL/GenBank/DDBJ databases">
        <title>A novel thermopfilic bacterium from Erzurum, Turkey.</title>
        <authorList>
            <person name="Adiguzel A."/>
            <person name="Ay H."/>
            <person name="Baltaci M.O."/>
        </authorList>
    </citation>
    <scope>NUCLEOTIDE SEQUENCE</scope>
    <source>
        <strain evidence="1">P2</strain>
    </source>
</reference>
<keyword evidence="2" id="KW-1185">Reference proteome</keyword>
<dbReference type="InterPro" id="IPR010368">
    <property type="entry name" value="Com_YlbF"/>
</dbReference>